<evidence type="ECO:0000256" key="1">
    <source>
        <dbReference type="SAM" id="SignalP"/>
    </source>
</evidence>
<keyword evidence="1" id="KW-0732">Signal</keyword>
<dbReference type="RefSeq" id="WP_148058057.1">
    <property type="nucleotide sequence ID" value="NZ_RJKN01000005.1"/>
</dbReference>
<sequence length="217" mass="21968">MPTAGASSSPGRVRPAVLVLAAAALLPVGCGGGPAPAQPTPSPEPPLAPRTLAMVDGWREELRGSPDGSIVGAAPADAFGVLEVAYDDATVRAMWDAVVPADLPVRSGDPHEPGLYGDLADVDLDEQAVVLWSSGESGSCPSWFGGVRTDDSVVRVTTAGEGGTCTADYQPYQVLAAVDRDDVPPPAELPSARGTFGGGGDHLRLVVSPFPCCSAPG</sequence>
<dbReference type="Proteomes" id="UP000276232">
    <property type="component" value="Unassembled WGS sequence"/>
</dbReference>
<name>A0A3N1HKH4_9ACTN</name>
<organism evidence="2 3">
    <name type="scientific">Pseudokineococcus lusitanus</name>
    <dbReference type="NCBI Taxonomy" id="763993"/>
    <lineage>
        <taxon>Bacteria</taxon>
        <taxon>Bacillati</taxon>
        <taxon>Actinomycetota</taxon>
        <taxon>Actinomycetes</taxon>
        <taxon>Kineosporiales</taxon>
        <taxon>Kineosporiaceae</taxon>
        <taxon>Pseudokineococcus</taxon>
    </lineage>
</organism>
<dbReference type="EMBL" id="RJKN01000005">
    <property type="protein sequence ID" value="ROP42842.1"/>
    <property type="molecule type" value="Genomic_DNA"/>
</dbReference>
<evidence type="ECO:0000313" key="2">
    <source>
        <dbReference type="EMBL" id="ROP42842.1"/>
    </source>
</evidence>
<comment type="caution">
    <text evidence="2">The sequence shown here is derived from an EMBL/GenBank/DDBJ whole genome shotgun (WGS) entry which is preliminary data.</text>
</comment>
<reference evidence="2 3" key="1">
    <citation type="journal article" date="2015" name="Stand. Genomic Sci.">
        <title>Genomic Encyclopedia of Bacterial and Archaeal Type Strains, Phase III: the genomes of soil and plant-associated and newly described type strains.</title>
        <authorList>
            <person name="Whitman W.B."/>
            <person name="Woyke T."/>
            <person name="Klenk H.P."/>
            <person name="Zhou Y."/>
            <person name="Lilburn T.G."/>
            <person name="Beck B.J."/>
            <person name="De Vos P."/>
            <person name="Vandamme P."/>
            <person name="Eisen J.A."/>
            <person name="Garrity G."/>
            <person name="Hugenholtz P."/>
            <person name="Kyrpides N.C."/>
        </authorList>
    </citation>
    <scope>NUCLEOTIDE SEQUENCE [LARGE SCALE GENOMIC DNA]</scope>
    <source>
        <strain evidence="2 3">CECT 7306</strain>
    </source>
</reference>
<accession>A0A3N1HKH4</accession>
<dbReference type="AlphaFoldDB" id="A0A3N1HKH4"/>
<dbReference type="InParanoid" id="A0A3N1HKH4"/>
<feature type="chain" id="PRO_5018124196" evidence="1">
    <location>
        <begin position="38"/>
        <end position="217"/>
    </location>
</feature>
<gene>
    <name evidence="2" type="ORF">EDC03_2129</name>
</gene>
<proteinExistence type="predicted"/>
<keyword evidence="3" id="KW-1185">Reference proteome</keyword>
<protein>
    <submittedName>
        <fullName evidence="2">Uncharacterized protein</fullName>
    </submittedName>
</protein>
<dbReference type="OrthoDB" id="5243485at2"/>
<feature type="signal peptide" evidence="1">
    <location>
        <begin position="1"/>
        <end position="37"/>
    </location>
</feature>
<evidence type="ECO:0000313" key="3">
    <source>
        <dbReference type="Proteomes" id="UP000276232"/>
    </source>
</evidence>